<dbReference type="FunFam" id="3.40.50.300:FF:000221">
    <property type="entry name" value="Multidrug ABC transporter ATP-binding protein"/>
    <property type="match status" value="1"/>
</dbReference>
<keyword evidence="2" id="KW-0813">Transport</keyword>
<dbReference type="HOGENOM" id="CLU_000604_84_3_0"/>
<dbReference type="InterPro" id="IPR017871">
    <property type="entry name" value="ABC_transporter-like_CS"/>
</dbReference>
<feature type="transmembrane region" description="Helical" evidence="9">
    <location>
        <begin position="175"/>
        <end position="194"/>
    </location>
</feature>
<keyword evidence="13" id="KW-1185">Reference proteome</keyword>
<dbReference type="GO" id="GO:0005524">
    <property type="term" value="F:ATP binding"/>
    <property type="evidence" value="ECO:0007669"/>
    <property type="project" value="UniProtKB-KW"/>
</dbReference>
<dbReference type="EMBL" id="AP012338">
    <property type="protein sequence ID" value="BAM02394.1"/>
    <property type="molecule type" value="Genomic_DNA"/>
</dbReference>
<dbReference type="InterPro" id="IPR036640">
    <property type="entry name" value="ABC1_TM_sf"/>
</dbReference>
<keyword evidence="8 9" id="KW-0472">Membrane</keyword>
<dbReference type="GO" id="GO:0005886">
    <property type="term" value="C:plasma membrane"/>
    <property type="evidence" value="ECO:0007669"/>
    <property type="project" value="UniProtKB-SubCell"/>
</dbReference>
<dbReference type="Gene3D" id="3.40.50.300">
    <property type="entry name" value="P-loop containing nucleotide triphosphate hydrolases"/>
    <property type="match status" value="1"/>
</dbReference>
<dbReference type="KEGG" id="phm:PSMK_02350"/>
<name>I0IAV6_PHYMF</name>
<dbReference type="InterPro" id="IPR039421">
    <property type="entry name" value="Type_1_exporter"/>
</dbReference>
<dbReference type="InterPro" id="IPR003439">
    <property type="entry name" value="ABC_transporter-like_ATP-bd"/>
</dbReference>
<dbReference type="AlphaFoldDB" id="I0IAV6"/>
<dbReference type="PANTHER" id="PTHR43394:SF1">
    <property type="entry name" value="ATP-BINDING CASSETTE SUB-FAMILY B MEMBER 10, MITOCHONDRIAL"/>
    <property type="match status" value="1"/>
</dbReference>
<comment type="subcellular location">
    <subcellularLocation>
        <location evidence="1">Cell membrane</location>
        <topology evidence="1">Multi-pass membrane protein</topology>
    </subcellularLocation>
</comment>
<dbReference type="SMART" id="SM00382">
    <property type="entry name" value="AAA"/>
    <property type="match status" value="1"/>
</dbReference>
<dbReference type="CDD" id="cd07346">
    <property type="entry name" value="ABC_6TM_exporters"/>
    <property type="match status" value="1"/>
</dbReference>
<evidence type="ECO:0000256" key="1">
    <source>
        <dbReference type="ARBA" id="ARBA00004651"/>
    </source>
</evidence>
<keyword evidence="7 9" id="KW-1133">Transmembrane helix</keyword>
<dbReference type="Gene3D" id="1.20.1560.10">
    <property type="entry name" value="ABC transporter type 1, transmembrane domain"/>
    <property type="match status" value="1"/>
</dbReference>
<dbReference type="PROSITE" id="PS50929">
    <property type="entry name" value="ABC_TM1F"/>
    <property type="match status" value="1"/>
</dbReference>
<accession>I0IAV6</accession>
<evidence type="ECO:0000256" key="4">
    <source>
        <dbReference type="ARBA" id="ARBA00022692"/>
    </source>
</evidence>
<evidence type="ECO:0000256" key="8">
    <source>
        <dbReference type="ARBA" id="ARBA00023136"/>
    </source>
</evidence>
<organism evidence="12 13">
    <name type="scientific">Phycisphaera mikurensis (strain NBRC 102666 / KCTC 22515 / FYK2301M01)</name>
    <dbReference type="NCBI Taxonomy" id="1142394"/>
    <lineage>
        <taxon>Bacteria</taxon>
        <taxon>Pseudomonadati</taxon>
        <taxon>Planctomycetota</taxon>
        <taxon>Phycisphaerae</taxon>
        <taxon>Phycisphaerales</taxon>
        <taxon>Phycisphaeraceae</taxon>
        <taxon>Phycisphaera</taxon>
    </lineage>
</organism>
<feature type="transmembrane region" description="Helical" evidence="9">
    <location>
        <begin position="283"/>
        <end position="305"/>
    </location>
</feature>
<evidence type="ECO:0000256" key="5">
    <source>
        <dbReference type="ARBA" id="ARBA00022741"/>
    </source>
</evidence>
<feature type="domain" description="ABC transporter" evidence="10">
    <location>
        <begin position="391"/>
        <end position="625"/>
    </location>
</feature>
<keyword evidence="3" id="KW-1003">Cell membrane</keyword>
<dbReference type="SUPFAM" id="SSF52540">
    <property type="entry name" value="P-loop containing nucleoside triphosphate hydrolases"/>
    <property type="match status" value="1"/>
</dbReference>
<evidence type="ECO:0000256" key="7">
    <source>
        <dbReference type="ARBA" id="ARBA00022989"/>
    </source>
</evidence>
<dbReference type="GO" id="GO:0016887">
    <property type="term" value="F:ATP hydrolysis activity"/>
    <property type="evidence" value="ECO:0007669"/>
    <property type="project" value="InterPro"/>
</dbReference>
<keyword evidence="6 12" id="KW-0067">ATP-binding</keyword>
<dbReference type="GO" id="GO:0015421">
    <property type="term" value="F:ABC-type oligopeptide transporter activity"/>
    <property type="evidence" value="ECO:0007669"/>
    <property type="project" value="TreeGrafter"/>
</dbReference>
<evidence type="ECO:0000259" key="10">
    <source>
        <dbReference type="PROSITE" id="PS50893"/>
    </source>
</evidence>
<proteinExistence type="predicted"/>
<sequence length="634" mass="68901">MSRRRPDPAAAEAPGATLATAITRLDLKARAEEEGPARAPLRWPLVRRLWSLTTPYAGLRNTLLVLTCVRGIQLPALPWILSAVIAGPLAARNWPGVLWGSAGFLALLLFTAVTFHYRMKLSLVLGEVVVQDLRRDLFGHLQKLGMRYYDRTKVGAIISRMTSDAEALRQGIQDVVFVSLVNVGHMVIASLIMAWYDLPLFGFVLAMSPLIWAIHRFFGSRLGTAWREVQSSMSRVTATLAESVSGIRVTQGFVRQERNAALFHELVSDHAGYNLRASRLSGVYIPLLDFNSQLFLAGLLVLGGWQVLHGGLPGFGGEQSPAEQAATFAALVVFIFQLPPFFLALRVVARQHNTALTAMAGAERVFALLDTEPEVLDEPDAAAPETIRGEVVFDDVSFGYDPKRPVLHGISFKAEPGQTIALVGHTGSGKSTVIKLISKFYLPTGGRVLIDGIATPGLRTEALMAELGIVLQSNFLFTGTVMDNIRMGQPSASDADVVAAAKKLDCLDLLEQLPEGLHTAVGERGGALSLGQRQLVCFCRAMLADPRLLILDEATSSVDGLTEARIQKALNVLLRGRTSFVVAHRLSTIRHASRVIVLDHGKIIESGRHNELLREGGVYAGMYRQFIRAGEAAS</sequence>
<evidence type="ECO:0000256" key="3">
    <source>
        <dbReference type="ARBA" id="ARBA00022475"/>
    </source>
</evidence>
<protein>
    <submittedName>
        <fullName evidence="12">Putative ABC transporter permease/ATP-binding protein</fullName>
    </submittedName>
</protein>
<keyword evidence="5" id="KW-0547">Nucleotide-binding</keyword>
<evidence type="ECO:0000256" key="9">
    <source>
        <dbReference type="SAM" id="Phobius"/>
    </source>
</evidence>
<feature type="transmembrane region" description="Helical" evidence="9">
    <location>
        <begin position="200"/>
        <end position="218"/>
    </location>
</feature>
<dbReference type="Proteomes" id="UP000007881">
    <property type="component" value="Chromosome"/>
</dbReference>
<evidence type="ECO:0000259" key="11">
    <source>
        <dbReference type="PROSITE" id="PS50929"/>
    </source>
</evidence>
<gene>
    <name evidence="12" type="ordered locus">PSMK_02350</name>
</gene>
<reference evidence="12 13" key="1">
    <citation type="submission" date="2012-02" db="EMBL/GenBank/DDBJ databases">
        <title>Complete genome sequence of Phycisphaera mikurensis NBRC 102666.</title>
        <authorList>
            <person name="Ankai A."/>
            <person name="Hosoyama A."/>
            <person name="Terui Y."/>
            <person name="Sekine M."/>
            <person name="Fukai R."/>
            <person name="Kato Y."/>
            <person name="Nakamura S."/>
            <person name="Yamada-Narita S."/>
            <person name="Kawakoshi A."/>
            <person name="Fukunaga Y."/>
            <person name="Yamazaki S."/>
            <person name="Fujita N."/>
        </authorList>
    </citation>
    <scope>NUCLEOTIDE SEQUENCE [LARGE SCALE GENOMIC DNA]</scope>
    <source>
        <strain evidence="13">NBRC 102666 / KCTC 22515 / FYK2301M01</strain>
    </source>
</reference>
<dbReference type="eggNOG" id="COG1132">
    <property type="taxonomic scope" value="Bacteria"/>
</dbReference>
<feature type="transmembrane region" description="Helical" evidence="9">
    <location>
        <begin position="325"/>
        <end position="349"/>
    </location>
</feature>
<evidence type="ECO:0000313" key="13">
    <source>
        <dbReference type="Proteomes" id="UP000007881"/>
    </source>
</evidence>
<evidence type="ECO:0000256" key="6">
    <source>
        <dbReference type="ARBA" id="ARBA00022840"/>
    </source>
</evidence>
<feature type="transmembrane region" description="Helical" evidence="9">
    <location>
        <begin position="72"/>
        <end position="91"/>
    </location>
</feature>
<dbReference type="PROSITE" id="PS50893">
    <property type="entry name" value="ABC_TRANSPORTER_2"/>
    <property type="match status" value="1"/>
</dbReference>
<evidence type="ECO:0000313" key="12">
    <source>
        <dbReference type="EMBL" id="BAM02394.1"/>
    </source>
</evidence>
<dbReference type="PANTHER" id="PTHR43394">
    <property type="entry name" value="ATP-DEPENDENT PERMEASE MDL1, MITOCHONDRIAL"/>
    <property type="match status" value="1"/>
</dbReference>
<feature type="transmembrane region" description="Helical" evidence="9">
    <location>
        <begin position="97"/>
        <end position="117"/>
    </location>
</feature>
<dbReference type="Pfam" id="PF00664">
    <property type="entry name" value="ABC_membrane"/>
    <property type="match status" value="1"/>
</dbReference>
<evidence type="ECO:0000256" key="2">
    <source>
        <dbReference type="ARBA" id="ARBA00022448"/>
    </source>
</evidence>
<dbReference type="InterPro" id="IPR011527">
    <property type="entry name" value="ABC1_TM_dom"/>
</dbReference>
<dbReference type="Pfam" id="PF00005">
    <property type="entry name" value="ABC_tran"/>
    <property type="match status" value="1"/>
</dbReference>
<keyword evidence="4 9" id="KW-0812">Transmembrane</keyword>
<dbReference type="InterPro" id="IPR003593">
    <property type="entry name" value="AAA+_ATPase"/>
</dbReference>
<dbReference type="SUPFAM" id="SSF90123">
    <property type="entry name" value="ABC transporter transmembrane region"/>
    <property type="match status" value="1"/>
</dbReference>
<dbReference type="InterPro" id="IPR027417">
    <property type="entry name" value="P-loop_NTPase"/>
</dbReference>
<dbReference type="PROSITE" id="PS00211">
    <property type="entry name" value="ABC_TRANSPORTER_1"/>
    <property type="match status" value="1"/>
</dbReference>
<feature type="domain" description="ABC transmembrane type-1" evidence="11">
    <location>
        <begin position="63"/>
        <end position="351"/>
    </location>
</feature>
<dbReference type="RefSeq" id="WP_014435614.1">
    <property type="nucleotide sequence ID" value="NC_017080.1"/>
</dbReference>
<dbReference type="STRING" id="1142394.PSMK_02350"/>